<dbReference type="InterPro" id="IPR001304">
    <property type="entry name" value="C-type_lectin-like"/>
</dbReference>
<dbReference type="Pfam" id="PF00059">
    <property type="entry name" value="Lectin_C"/>
    <property type="match status" value="1"/>
</dbReference>
<dbReference type="InterPro" id="IPR003609">
    <property type="entry name" value="Pan_app"/>
</dbReference>
<comment type="caution">
    <text evidence="4">The sequence shown here is derived from an EMBL/GenBank/DDBJ whole genome shotgun (WGS) entry which is preliminary data.</text>
</comment>
<evidence type="ECO:0000259" key="3">
    <source>
        <dbReference type="PROSITE" id="PS50948"/>
    </source>
</evidence>
<dbReference type="AlphaFoldDB" id="A0A7J7JC61"/>
<organism evidence="4 5">
    <name type="scientific">Bugula neritina</name>
    <name type="common">Brown bryozoan</name>
    <name type="synonym">Sertularia neritina</name>
    <dbReference type="NCBI Taxonomy" id="10212"/>
    <lineage>
        <taxon>Eukaryota</taxon>
        <taxon>Metazoa</taxon>
        <taxon>Spiralia</taxon>
        <taxon>Lophotrochozoa</taxon>
        <taxon>Bryozoa</taxon>
        <taxon>Gymnolaemata</taxon>
        <taxon>Cheilostomatida</taxon>
        <taxon>Flustrina</taxon>
        <taxon>Buguloidea</taxon>
        <taxon>Bugulidae</taxon>
        <taxon>Bugula</taxon>
    </lineage>
</organism>
<dbReference type="PROSITE" id="PS50041">
    <property type="entry name" value="C_TYPE_LECTIN_2"/>
    <property type="match status" value="1"/>
</dbReference>
<dbReference type="PROSITE" id="PS00022">
    <property type="entry name" value="EGF_1"/>
    <property type="match status" value="1"/>
</dbReference>
<protein>
    <recommendedName>
        <fullName evidence="6">C-type lectin domain-containing protein</fullName>
    </recommendedName>
</protein>
<dbReference type="EMBL" id="VXIV02002782">
    <property type="protein sequence ID" value="KAF6022948.1"/>
    <property type="molecule type" value="Genomic_DNA"/>
</dbReference>
<dbReference type="Gene3D" id="3.10.100.10">
    <property type="entry name" value="Mannose-Binding Protein A, subunit A"/>
    <property type="match status" value="2"/>
</dbReference>
<evidence type="ECO:0008006" key="6">
    <source>
        <dbReference type="Google" id="ProtNLM"/>
    </source>
</evidence>
<feature type="domain" description="C-type lectin" evidence="2">
    <location>
        <begin position="443"/>
        <end position="560"/>
    </location>
</feature>
<dbReference type="SUPFAM" id="SSF56436">
    <property type="entry name" value="C-type lectin-like"/>
    <property type="match status" value="2"/>
</dbReference>
<dbReference type="Proteomes" id="UP000593567">
    <property type="component" value="Unassembled WGS sequence"/>
</dbReference>
<feature type="domain" description="Apple" evidence="3">
    <location>
        <begin position="313"/>
        <end position="389"/>
    </location>
</feature>
<sequence>MTLFNKTAASLRELKRRQHCTRKVPIRRKWIILTKLNKTSKKKELLKKQEPVQQQKISTEQEALDEQTVKAQKRQVDVVIVEEHHGVLPYWFELANQSKETTRNESKSKHPSYTLAAIGTGLVDRFVWVWPSWTNKTSYVFGNHTTGLVDLGLFNYTEQNKVTTGMCICMKETYTDGVRSKPFTDPLGRTCLYAKPELVPYEGKDAECYVKVENIRFDYVKDTYMEQNSRNILQGNKPKLAGDNKKKLSPIILDIDEDYFGCEEVSDSLLEAGINWTHIEKINEMLRPLFCPRTADEEKHLSDLITSVMQSNCTSLLEINCLTLTHENTAAMSPTKCSTACISSGWQCQSFNFFRHSQTCELKACNTLKAGTLFALSNNSLSSYYEVKESTFPGCKTSHDIDTCKSAATLSCTPGSDVYGRTCLCHDWASGDDCSERTDICTPEGICYEMTSAANLASANSHCNSISGNLLTIDYPLSLQDHLRSYLTFLTNQDILIGIEYNSVYQDFAYTGNKQPLTGYTNWLEEKNATERRGCVKLSYVDDYKWVDVDCSTELPSICVVPTCQASFTKYNGSCYYINGSLRSWDEQLNFCNSLAEDSRVALPKFKEEDDMLINLFTQNFDNSYPVTLGLSDYTSSQTFSSVVTDWIVLDMHMKWSTWVAMTTAWWR</sequence>
<dbReference type="InterPro" id="IPR000742">
    <property type="entry name" value="EGF"/>
</dbReference>
<accession>A0A7J7JC61</accession>
<proteinExistence type="predicted"/>
<evidence type="ECO:0000313" key="4">
    <source>
        <dbReference type="EMBL" id="KAF6022948.1"/>
    </source>
</evidence>
<dbReference type="PROSITE" id="PS00615">
    <property type="entry name" value="C_TYPE_LECTIN_1"/>
    <property type="match status" value="1"/>
</dbReference>
<dbReference type="PROSITE" id="PS50948">
    <property type="entry name" value="PAN"/>
    <property type="match status" value="1"/>
</dbReference>
<reference evidence="4" key="1">
    <citation type="submission" date="2020-06" db="EMBL/GenBank/DDBJ databases">
        <title>Draft genome of Bugula neritina, a colonial animal packing powerful symbionts and potential medicines.</title>
        <authorList>
            <person name="Rayko M."/>
        </authorList>
    </citation>
    <scope>NUCLEOTIDE SEQUENCE [LARGE SCALE GENOMIC DNA]</scope>
    <source>
        <strain evidence="4">Kwan_BN1</strain>
    </source>
</reference>
<dbReference type="InterPro" id="IPR016187">
    <property type="entry name" value="CTDL_fold"/>
</dbReference>
<evidence type="ECO:0000313" key="5">
    <source>
        <dbReference type="Proteomes" id="UP000593567"/>
    </source>
</evidence>
<keyword evidence="5" id="KW-1185">Reference proteome</keyword>
<dbReference type="CDD" id="cd00037">
    <property type="entry name" value="CLECT"/>
    <property type="match status" value="1"/>
</dbReference>
<dbReference type="InterPro" id="IPR018378">
    <property type="entry name" value="C-type_lectin_CS"/>
</dbReference>
<gene>
    <name evidence="4" type="ORF">EB796_018745</name>
</gene>
<dbReference type="SMART" id="SM00034">
    <property type="entry name" value="CLECT"/>
    <property type="match status" value="1"/>
</dbReference>
<evidence type="ECO:0000256" key="1">
    <source>
        <dbReference type="ARBA" id="ARBA00023157"/>
    </source>
</evidence>
<evidence type="ECO:0000259" key="2">
    <source>
        <dbReference type="PROSITE" id="PS50041"/>
    </source>
</evidence>
<name>A0A7J7JC61_BUGNE</name>
<dbReference type="InterPro" id="IPR016186">
    <property type="entry name" value="C-type_lectin-like/link_sf"/>
</dbReference>
<keyword evidence="1" id="KW-1015">Disulfide bond</keyword>
<dbReference type="OrthoDB" id="418142at2759"/>